<reference evidence="1" key="1">
    <citation type="submission" date="2014-11" db="EMBL/GenBank/DDBJ databases">
        <authorList>
            <person name="Amaro Gonzalez C."/>
        </authorList>
    </citation>
    <scope>NUCLEOTIDE SEQUENCE</scope>
</reference>
<accession>A0A0E9VNC1</accession>
<dbReference type="EMBL" id="GBXM01028948">
    <property type="protein sequence ID" value="JAH79629.1"/>
    <property type="molecule type" value="Transcribed_RNA"/>
</dbReference>
<dbReference type="AlphaFoldDB" id="A0A0E9VNC1"/>
<organism evidence="1">
    <name type="scientific">Anguilla anguilla</name>
    <name type="common">European freshwater eel</name>
    <name type="synonym">Muraena anguilla</name>
    <dbReference type="NCBI Taxonomy" id="7936"/>
    <lineage>
        <taxon>Eukaryota</taxon>
        <taxon>Metazoa</taxon>
        <taxon>Chordata</taxon>
        <taxon>Craniata</taxon>
        <taxon>Vertebrata</taxon>
        <taxon>Euteleostomi</taxon>
        <taxon>Actinopterygii</taxon>
        <taxon>Neopterygii</taxon>
        <taxon>Teleostei</taxon>
        <taxon>Anguilliformes</taxon>
        <taxon>Anguillidae</taxon>
        <taxon>Anguilla</taxon>
    </lineage>
</organism>
<proteinExistence type="predicted"/>
<reference evidence="1" key="2">
    <citation type="journal article" date="2015" name="Fish Shellfish Immunol.">
        <title>Early steps in the European eel (Anguilla anguilla)-Vibrio vulnificus interaction in the gills: Role of the RtxA13 toxin.</title>
        <authorList>
            <person name="Callol A."/>
            <person name="Pajuelo D."/>
            <person name="Ebbesson L."/>
            <person name="Teles M."/>
            <person name="MacKenzie S."/>
            <person name="Amaro C."/>
        </authorList>
    </citation>
    <scope>NUCLEOTIDE SEQUENCE</scope>
</reference>
<sequence length="28" mass="3417">MANLFARYKMFLFLNLSTSNFKALYQHF</sequence>
<evidence type="ECO:0000313" key="1">
    <source>
        <dbReference type="EMBL" id="JAH79629.1"/>
    </source>
</evidence>
<protein>
    <submittedName>
        <fullName evidence="1">Uncharacterized protein</fullName>
    </submittedName>
</protein>
<name>A0A0E9VNC1_ANGAN</name>